<name>A0A8W7P1K3_ANOCL</name>
<dbReference type="AlphaFoldDB" id="A0A8W7P1K3"/>
<dbReference type="Proteomes" id="UP000075882">
    <property type="component" value="Unassembled WGS sequence"/>
</dbReference>
<sequence>MALLVEETCAQCACATTKCRSALRLPSNRTGDPSRKVLLGVGLISEQALLVREQTVHVTLELGRYSPGASEVPASSDPIITADAPSDSAFTMCPIDCMPPSAMTGTPYWRARLHT</sequence>
<organism evidence="1">
    <name type="scientific">Anopheles coluzzii</name>
    <name type="common">African malaria mosquito</name>
    <dbReference type="NCBI Taxonomy" id="1518534"/>
    <lineage>
        <taxon>Eukaryota</taxon>
        <taxon>Metazoa</taxon>
        <taxon>Ecdysozoa</taxon>
        <taxon>Arthropoda</taxon>
        <taxon>Hexapoda</taxon>
        <taxon>Insecta</taxon>
        <taxon>Pterygota</taxon>
        <taxon>Neoptera</taxon>
        <taxon>Endopterygota</taxon>
        <taxon>Diptera</taxon>
        <taxon>Nematocera</taxon>
        <taxon>Culicoidea</taxon>
        <taxon>Culicidae</taxon>
        <taxon>Anophelinae</taxon>
        <taxon>Anopheles</taxon>
    </lineage>
</organism>
<dbReference type="EnsemblMetazoa" id="ACOM023168-RA">
    <property type="protein sequence ID" value="ACOM023168-PA.1"/>
    <property type="gene ID" value="ACOM023168"/>
</dbReference>
<reference evidence="1" key="1">
    <citation type="submission" date="2022-08" db="UniProtKB">
        <authorList>
            <consortium name="EnsemblMetazoa"/>
        </authorList>
    </citation>
    <scope>IDENTIFICATION</scope>
</reference>
<protein>
    <submittedName>
        <fullName evidence="1">Uncharacterized protein</fullName>
    </submittedName>
</protein>
<evidence type="ECO:0000313" key="1">
    <source>
        <dbReference type="EnsemblMetazoa" id="ACOM023168-PA.1"/>
    </source>
</evidence>
<accession>A0A8W7P1K3</accession>
<proteinExistence type="predicted"/>